<dbReference type="SUPFAM" id="SSF56112">
    <property type="entry name" value="Protein kinase-like (PK-like)"/>
    <property type="match status" value="1"/>
</dbReference>
<dbReference type="InterPro" id="IPR000719">
    <property type="entry name" value="Prot_kinase_dom"/>
</dbReference>
<dbReference type="OrthoDB" id="5979581at2759"/>
<evidence type="ECO:0000256" key="9">
    <source>
        <dbReference type="PROSITE-ProRule" id="PRU10141"/>
    </source>
</evidence>
<dbReference type="GO" id="GO:0004674">
    <property type="term" value="F:protein serine/threonine kinase activity"/>
    <property type="evidence" value="ECO:0007669"/>
    <property type="project" value="UniProtKB-KW"/>
</dbReference>
<keyword evidence="4 9" id="KW-0547">Nucleotide-binding</keyword>
<evidence type="ECO:0000256" key="3">
    <source>
        <dbReference type="ARBA" id="ARBA00022679"/>
    </source>
</evidence>
<dbReference type="InterPro" id="IPR008271">
    <property type="entry name" value="Ser/Thr_kinase_AS"/>
</dbReference>
<dbReference type="PROSITE" id="PS00108">
    <property type="entry name" value="PROTEIN_KINASE_ST"/>
    <property type="match status" value="1"/>
</dbReference>
<dbReference type="InterPro" id="IPR051334">
    <property type="entry name" value="SRPK"/>
</dbReference>
<comment type="caution">
    <text evidence="12">The sequence shown here is derived from an EMBL/GenBank/DDBJ whole genome shotgun (WGS) entry which is preliminary data.</text>
</comment>
<protein>
    <recommendedName>
        <fullName evidence="1">non-specific serine/threonine protein kinase</fullName>
        <ecNumber evidence="1">2.7.11.1</ecNumber>
    </recommendedName>
</protein>
<evidence type="ECO:0000259" key="11">
    <source>
        <dbReference type="PROSITE" id="PS50011"/>
    </source>
</evidence>
<keyword evidence="6 9" id="KW-0067">ATP-binding</keyword>
<dbReference type="AlphaFoldDB" id="A0A8H4WSY3"/>
<keyword evidence="13" id="KW-1185">Reference proteome</keyword>
<name>A0A8H4WSY3_9HYPO</name>
<proteinExistence type="inferred from homology"/>
<gene>
    <name evidence="12" type="ORF">FGADI_9131</name>
</gene>
<dbReference type="EMBL" id="JABFAI010000246">
    <property type="protein sequence ID" value="KAF4949127.1"/>
    <property type="molecule type" value="Genomic_DNA"/>
</dbReference>
<dbReference type="InterPro" id="IPR017441">
    <property type="entry name" value="Protein_kinase_ATP_BS"/>
</dbReference>
<accession>A0A8H4WSY3</accession>
<evidence type="ECO:0000256" key="8">
    <source>
        <dbReference type="ARBA" id="ARBA00048679"/>
    </source>
</evidence>
<evidence type="ECO:0000256" key="4">
    <source>
        <dbReference type="ARBA" id="ARBA00022741"/>
    </source>
</evidence>
<dbReference type="Gene3D" id="3.30.200.20">
    <property type="entry name" value="Phosphorylase Kinase, domain 1"/>
    <property type="match status" value="1"/>
</dbReference>
<comment type="catalytic activity">
    <reaction evidence="7">
        <text>L-threonyl-[protein] + ATP = O-phospho-L-threonyl-[protein] + ADP + H(+)</text>
        <dbReference type="Rhea" id="RHEA:46608"/>
        <dbReference type="Rhea" id="RHEA-COMP:11060"/>
        <dbReference type="Rhea" id="RHEA-COMP:11605"/>
        <dbReference type="ChEBI" id="CHEBI:15378"/>
        <dbReference type="ChEBI" id="CHEBI:30013"/>
        <dbReference type="ChEBI" id="CHEBI:30616"/>
        <dbReference type="ChEBI" id="CHEBI:61977"/>
        <dbReference type="ChEBI" id="CHEBI:456216"/>
        <dbReference type="EC" id="2.7.11.1"/>
    </reaction>
</comment>
<dbReference type="GO" id="GO:0005524">
    <property type="term" value="F:ATP binding"/>
    <property type="evidence" value="ECO:0007669"/>
    <property type="project" value="UniProtKB-UniRule"/>
</dbReference>
<dbReference type="EC" id="2.7.11.1" evidence="1"/>
<comment type="similarity">
    <text evidence="10">Belongs to the protein kinase superfamily.</text>
</comment>
<dbReference type="SMART" id="SM00220">
    <property type="entry name" value="S_TKc"/>
    <property type="match status" value="1"/>
</dbReference>
<dbReference type="InterPro" id="IPR011009">
    <property type="entry name" value="Kinase-like_dom_sf"/>
</dbReference>
<evidence type="ECO:0000256" key="7">
    <source>
        <dbReference type="ARBA" id="ARBA00047899"/>
    </source>
</evidence>
<dbReference type="Pfam" id="PF00069">
    <property type="entry name" value="Pkinase"/>
    <property type="match status" value="1"/>
</dbReference>
<dbReference type="GO" id="GO:0000245">
    <property type="term" value="P:spliceosomal complex assembly"/>
    <property type="evidence" value="ECO:0007669"/>
    <property type="project" value="TreeGrafter"/>
</dbReference>
<feature type="domain" description="Protein kinase" evidence="11">
    <location>
        <begin position="57"/>
        <end position="415"/>
    </location>
</feature>
<keyword evidence="3" id="KW-0808">Transferase</keyword>
<keyword evidence="2 10" id="KW-0723">Serine/threonine-protein kinase</keyword>
<dbReference type="PANTHER" id="PTHR47634:SF9">
    <property type="entry name" value="PROTEIN KINASE DOMAIN-CONTAINING PROTEIN-RELATED"/>
    <property type="match status" value="1"/>
</dbReference>
<dbReference type="PROSITE" id="PS50011">
    <property type="entry name" value="PROTEIN_KINASE_DOM"/>
    <property type="match status" value="1"/>
</dbReference>
<dbReference type="PANTHER" id="PTHR47634">
    <property type="entry name" value="PROTEIN KINASE DOMAIN-CONTAINING PROTEIN-RELATED"/>
    <property type="match status" value="1"/>
</dbReference>
<comment type="catalytic activity">
    <reaction evidence="8">
        <text>L-seryl-[protein] + ATP = O-phospho-L-seryl-[protein] + ADP + H(+)</text>
        <dbReference type="Rhea" id="RHEA:17989"/>
        <dbReference type="Rhea" id="RHEA-COMP:9863"/>
        <dbReference type="Rhea" id="RHEA-COMP:11604"/>
        <dbReference type="ChEBI" id="CHEBI:15378"/>
        <dbReference type="ChEBI" id="CHEBI:29999"/>
        <dbReference type="ChEBI" id="CHEBI:30616"/>
        <dbReference type="ChEBI" id="CHEBI:83421"/>
        <dbReference type="ChEBI" id="CHEBI:456216"/>
        <dbReference type="EC" id="2.7.11.1"/>
    </reaction>
</comment>
<evidence type="ECO:0000256" key="2">
    <source>
        <dbReference type="ARBA" id="ARBA00022527"/>
    </source>
</evidence>
<feature type="binding site" evidence="9">
    <location>
        <position position="91"/>
    </location>
    <ligand>
        <name>ATP</name>
        <dbReference type="ChEBI" id="CHEBI:30616"/>
    </ligand>
</feature>
<keyword evidence="5" id="KW-0418">Kinase</keyword>
<reference evidence="12" key="1">
    <citation type="journal article" date="2020" name="BMC Genomics">
        <title>Correction to: Identification and distribution of gene clusters required for synthesis of sphingolipid metabolism inhibitors in diverse species of the filamentous fungus Fusarium.</title>
        <authorList>
            <person name="Kim H.S."/>
            <person name="Lohmar J.M."/>
            <person name="Busman M."/>
            <person name="Brown D.W."/>
            <person name="Naumann T.A."/>
            <person name="Divon H.H."/>
            <person name="Lysoe E."/>
            <person name="Uhlig S."/>
            <person name="Proctor R.H."/>
        </authorList>
    </citation>
    <scope>NUCLEOTIDE SEQUENCE</scope>
    <source>
        <strain evidence="12">NRRL 45417</strain>
    </source>
</reference>
<evidence type="ECO:0000256" key="6">
    <source>
        <dbReference type="ARBA" id="ARBA00022840"/>
    </source>
</evidence>
<dbReference type="PROSITE" id="PS00107">
    <property type="entry name" value="PROTEIN_KINASE_ATP"/>
    <property type="match status" value="1"/>
</dbReference>
<evidence type="ECO:0000256" key="1">
    <source>
        <dbReference type="ARBA" id="ARBA00012513"/>
    </source>
</evidence>
<dbReference type="GO" id="GO:0050684">
    <property type="term" value="P:regulation of mRNA processing"/>
    <property type="evidence" value="ECO:0007669"/>
    <property type="project" value="TreeGrafter"/>
</dbReference>
<evidence type="ECO:0000313" key="12">
    <source>
        <dbReference type="EMBL" id="KAF4949127.1"/>
    </source>
</evidence>
<evidence type="ECO:0000256" key="10">
    <source>
        <dbReference type="RuleBase" id="RU000304"/>
    </source>
</evidence>
<dbReference type="Proteomes" id="UP000604273">
    <property type="component" value="Unassembled WGS sequence"/>
</dbReference>
<sequence>MIRAWPLMVLYRRPWPISSAVAPRLDPSIPVEEEKTPNYHADRFYPIHLGQVLAERYQIATKLGYGANSTVWLARDLNRWRWSQEKYVAIKVNTTSRRSRRPKENELDIMRHISQVNPQHKGWNFVRKLFDSFALQGASGTHSCLVLEALREPLWLYQTRYIGGVIPPDILKILVQMILRALDYLHSECRIVHTDLKPDNIMVKIEDPSIFERDAQDEFDNPLLQKHVNEHHIIYLSRNNYGPLSVPTGIIQIVDFDLSVRAEPGKIHMGAIQGEIYRAPEVILNAGYTYSADIWSLGVTLWDLLEGKSLFNPTAPGKADEYDDQSHLGQISALIGPPPQSLLSSGQRTSIFYKPNGELKDPGRVPAPGDFTFEKTISCMSGEEKLRFIRFIKRMVRWSPEGRSTARELLDDPWLYEDFPQD</sequence>
<organism evidence="12 13">
    <name type="scientific">Fusarium gaditjirri</name>
    <dbReference type="NCBI Taxonomy" id="282569"/>
    <lineage>
        <taxon>Eukaryota</taxon>
        <taxon>Fungi</taxon>
        <taxon>Dikarya</taxon>
        <taxon>Ascomycota</taxon>
        <taxon>Pezizomycotina</taxon>
        <taxon>Sordariomycetes</taxon>
        <taxon>Hypocreomycetidae</taxon>
        <taxon>Hypocreales</taxon>
        <taxon>Nectriaceae</taxon>
        <taxon>Fusarium</taxon>
        <taxon>Fusarium nisikadoi species complex</taxon>
    </lineage>
</organism>
<reference evidence="12" key="2">
    <citation type="submission" date="2020-05" db="EMBL/GenBank/DDBJ databases">
        <authorList>
            <person name="Kim H.-S."/>
            <person name="Proctor R.H."/>
            <person name="Brown D.W."/>
        </authorList>
    </citation>
    <scope>NUCLEOTIDE SEQUENCE</scope>
    <source>
        <strain evidence="12">NRRL 45417</strain>
    </source>
</reference>
<dbReference type="Gene3D" id="1.10.510.10">
    <property type="entry name" value="Transferase(Phosphotransferase) domain 1"/>
    <property type="match status" value="1"/>
</dbReference>
<evidence type="ECO:0000256" key="5">
    <source>
        <dbReference type="ARBA" id="ARBA00022777"/>
    </source>
</evidence>
<evidence type="ECO:0000313" key="13">
    <source>
        <dbReference type="Proteomes" id="UP000604273"/>
    </source>
</evidence>